<dbReference type="EMBL" id="MUBK01000003">
    <property type="protein sequence ID" value="OTA21390.1"/>
    <property type="molecule type" value="Genomic_DNA"/>
</dbReference>
<evidence type="ECO:0000313" key="5">
    <source>
        <dbReference type="EMBL" id="OTA21390.1"/>
    </source>
</evidence>
<evidence type="ECO:0000256" key="3">
    <source>
        <dbReference type="ARBA" id="ARBA00023136"/>
    </source>
</evidence>
<feature type="transmembrane region" description="Helical" evidence="4">
    <location>
        <begin position="337"/>
        <end position="358"/>
    </location>
</feature>
<keyword evidence="3 4" id="KW-0472">Membrane</keyword>
<protein>
    <recommendedName>
        <fullName evidence="7">MFS transporter</fullName>
    </recommendedName>
</protein>
<feature type="transmembrane region" description="Helical" evidence="4">
    <location>
        <begin position="16"/>
        <end position="40"/>
    </location>
</feature>
<feature type="transmembrane region" description="Helical" evidence="4">
    <location>
        <begin position="168"/>
        <end position="189"/>
    </location>
</feature>
<dbReference type="InterPro" id="IPR011701">
    <property type="entry name" value="MFS"/>
</dbReference>
<dbReference type="STRING" id="40578.Xbed_00619"/>
<dbReference type="Proteomes" id="UP000194204">
    <property type="component" value="Unassembled WGS sequence"/>
</dbReference>
<gene>
    <name evidence="5" type="ORF">Xbed_00619</name>
</gene>
<dbReference type="SUPFAM" id="SSF103473">
    <property type="entry name" value="MFS general substrate transporter"/>
    <property type="match status" value="1"/>
</dbReference>
<evidence type="ECO:0000256" key="1">
    <source>
        <dbReference type="ARBA" id="ARBA00022692"/>
    </source>
</evidence>
<accession>A0A1Y2SSQ7</accession>
<feature type="transmembrane region" description="Helical" evidence="4">
    <location>
        <begin position="364"/>
        <end position="384"/>
    </location>
</feature>
<dbReference type="GO" id="GO:0022857">
    <property type="term" value="F:transmembrane transporter activity"/>
    <property type="evidence" value="ECO:0007669"/>
    <property type="project" value="InterPro"/>
</dbReference>
<evidence type="ECO:0000256" key="2">
    <source>
        <dbReference type="ARBA" id="ARBA00022989"/>
    </source>
</evidence>
<comment type="caution">
    <text evidence="5">The sequence shown here is derived from an EMBL/GenBank/DDBJ whole genome shotgun (WGS) entry which is preliminary data.</text>
</comment>
<keyword evidence="2 4" id="KW-1133">Transmembrane helix</keyword>
<feature type="transmembrane region" description="Helical" evidence="4">
    <location>
        <begin position="104"/>
        <end position="122"/>
    </location>
</feature>
<keyword evidence="1 4" id="KW-0812">Transmembrane</keyword>
<keyword evidence="6" id="KW-1185">Reference proteome</keyword>
<evidence type="ECO:0008006" key="7">
    <source>
        <dbReference type="Google" id="ProtNLM"/>
    </source>
</evidence>
<dbReference type="Gene3D" id="1.20.1250.20">
    <property type="entry name" value="MFS general substrate transporter like domains"/>
    <property type="match status" value="1"/>
</dbReference>
<feature type="transmembrane region" description="Helical" evidence="4">
    <location>
        <begin position="219"/>
        <end position="239"/>
    </location>
</feature>
<evidence type="ECO:0000313" key="6">
    <source>
        <dbReference type="Proteomes" id="UP000194204"/>
    </source>
</evidence>
<proteinExistence type="predicted"/>
<feature type="transmembrane region" description="Helical" evidence="4">
    <location>
        <begin position="251"/>
        <end position="271"/>
    </location>
</feature>
<feature type="transmembrane region" description="Helical" evidence="4">
    <location>
        <begin position="302"/>
        <end position="325"/>
    </location>
</feature>
<feature type="transmembrane region" description="Helical" evidence="4">
    <location>
        <begin position="143"/>
        <end position="162"/>
    </location>
</feature>
<sequence>MGDYYLEMKNNRKNLFLLYLLFGFVFIGSWFPAMVIYSKITFDQSGTYFESFGILICSIIPILLTGNSIAAIISKIGVCKTAILGLLFNGLIALALIFMNSKIAILLLVAIESVAWSMVYPMRPISIKKLFPNELQNQVVAGISRLRAISVIISPPIAALAIKQWTLGIIMLVFSILCIAAIFIVISLCHQVDEYPSLTSSNGSRNNVFKEFIIHSKPLNIIAGGMFIVITFDLIYPLYIRDYSTGGLESFSALLMSFGLGAVFSSIVFRVREAKNSVLWGFLSVGLGLLLYKIITPIPVEALLIIAFITGFSSTSVFISTNTNLQKSPQFTANTAVAMNMATAVGQLVSIGLASVIFFFEPNYFFIGVITIIAVVIVIVPWTLSNFLQFFKR</sequence>
<evidence type="ECO:0000256" key="4">
    <source>
        <dbReference type="SAM" id="Phobius"/>
    </source>
</evidence>
<dbReference type="AlphaFoldDB" id="A0A1Y2SSQ7"/>
<dbReference type="InterPro" id="IPR036259">
    <property type="entry name" value="MFS_trans_sf"/>
</dbReference>
<feature type="transmembrane region" description="Helical" evidence="4">
    <location>
        <begin position="278"/>
        <end position="296"/>
    </location>
</feature>
<feature type="transmembrane region" description="Helical" evidence="4">
    <location>
        <begin position="52"/>
        <end position="74"/>
    </location>
</feature>
<reference evidence="5 6" key="1">
    <citation type="submission" date="2017-01" db="EMBL/GenBank/DDBJ databases">
        <title>Deconstructing symbiosis and pathogenesis requirements using a combined genomic-metabolomic approach.</title>
        <authorList>
            <person name="Tobias N.J."/>
            <person name="Wolff H."/>
            <person name="Djahanschiri B."/>
            <person name="Ebersberger I."/>
            <person name="Bode H.B."/>
        </authorList>
    </citation>
    <scope>NUCLEOTIDE SEQUENCE [LARGE SCALE GENOMIC DNA]</scope>
    <source>
        <strain evidence="5 6">DSM 4764</strain>
    </source>
</reference>
<dbReference type="Pfam" id="PF07690">
    <property type="entry name" value="MFS_1"/>
    <property type="match status" value="1"/>
</dbReference>
<feature type="transmembrane region" description="Helical" evidence="4">
    <location>
        <begin position="81"/>
        <end position="98"/>
    </location>
</feature>
<organism evidence="5 6">
    <name type="scientific">Xenorhabdus beddingii</name>
    <dbReference type="NCBI Taxonomy" id="40578"/>
    <lineage>
        <taxon>Bacteria</taxon>
        <taxon>Pseudomonadati</taxon>
        <taxon>Pseudomonadota</taxon>
        <taxon>Gammaproteobacteria</taxon>
        <taxon>Enterobacterales</taxon>
        <taxon>Morganellaceae</taxon>
        <taxon>Xenorhabdus</taxon>
    </lineage>
</organism>
<name>A0A1Y2SSQ7_9GAMM</name>